<evidence type="ECO:0000259" key="11">
    <source>
        <dbReference type="PROSITE" id="PS51918"/>
    </source>
</evidence>
<dbReference type="SFLD" id="SFLDF00274">
    <property type="entry name" value="ribosomal_protein_S12_methylth"/>
    <property type="match status" value="1"/>
</dbReference>
<dbReference type="Proteomes" id="UP000539642">
    <property type="component" value="Unassembled WGS sequence"/>
</dbReference>
<dbReference type="PROSITE" id="PS50926">
    <property type="entry name" value="TRAM"/>
    <property type="match status" value="1"/>
</dbReference>
<dbReference type="SMART" id="SM00729">
    <property type="entry name" value="Elp3"/>
    <property type="match status" value="1"/>
</dbReference>
<dbReference type="RefSeq" id="WP_183348220.1">
    <property type="nucleotide sequence ID" value="NZ_JACHEO010000002.1"/>
</dbReference>
<feature type="binding site" evidence="8">
    <location>
        <position position="48"/>
    </location>
    <ligand>
        <name>[4Fe-4S] cluster</name>
        <dbReference type="ChEBI" id="CHEBI:49883"/>
        <label>1</label>
    </ligand>
</feature>
<dbReference type="SFLD" id="SFLDG01061">
    <property type="entry name" value="methylthiotransferase"/>
    <property type="match status" value="1"/>
</dbReference>
<dbReference type="GO" id="GO:0035599">
    <property type="term" value="F:aspartic acid methylthiotransferase activity"/>
    <property type="evidence" value="ECO:0007669"/>
    <property type="project" value="TreeGrafter"/>
</dbReference>
<dbReference type="PANTHER" id="PTHR43837">
    <property type="entry name" value="RIBOSOMAL PROTEIN S12 METHYLTHIOTRANSFERASE RIMO"/>
    <property type="match status" value="1"/>
</dbReference>
<sequence length="449" mass="50015">MQRTVYIVSLGCAKNLVDSEVILGSLVQAGWKIVEDASSAQILLINTCGFIQSAVEEAVDEILQLVKVKTEFPDKKLVVVGCLVQRYKDQLLPELPEVDLFIGTEGGKDMAGYFEALLRGRPSVRIDLPSPHLPDSTHSRILTTPHFRSFLKVTEGCNNRCSYCMIPAIRGRLRSRGMADLVREALFLQDKGVKELSLIAQDLTAFGTDQDKKENLRSLLELLLAATTIPWVRLMYLYPSGVDDDLLDIMVDEPRIVPYLDIPIQHASTPILAAMNRRYSREDLCSLVGKIRSRLPAIALRTTLLVGFPGEKEADVLLLEQFLREMRFDHVGIFAYSNEEGCASEYFPEQCSEQEKDARRQHLLNVQADISAQVQQKYIGRVEPVLIEGLSSETELLLEGRTRFQAPDVDGCVYIVDGVANPGDIVQVHITEAHVYDLVGEIVATGTEG</sequence>
<proteinExistence type="inferred from homology"/>
<evidence type="ECO:0000256" key="7">
    <source>
        <dbReference type="ARBA" id="ARBA00023014"/>
    </source>
</evidence>
<dbReference type="InterPro" id="IPR038135">
    <property type="entry name" value="Methylthiotransferase_N_sf"/>
</dbReference>
<dbReference type="PROSITE" id="PS51918">
    <property type="entry name" value="RADICAL_SAM"/>
    <property type="match status" value="1"/>
</dbReference>
<feature type="binding site" evidence="8">
    <location>
        <position position="82"/>
    </location>
    <ligand>
        <name>[4Fe-4S] cluster</name>
        <dbReference type="ChEBI" id="CHEBI:49883"/>
        <label>1</label>
    </ligand>
</feature>
<comment type="subcellular location">
    <subcellularLocation>
        <location evidence="8">Cytoplasm</location>
    </subcellularLocation>
</comment>
<accession>A0A840UZN5</accession>
<comment type="similarity">
    <text evidence="8">Belongs to the methylthiotransferase family. RimO subfamily.</text>
</comment>
<evidence type="ECO:0000256" key="8">
    <source>
        <dbReference type="HAMAP-Rule" id="MF_01865"/>
    </source>
</evidence>
<name>A0A840UZN5_9BACT</name>
<keyword evidence="2 8" id="KW-0963">Cytoplasm</keyword>
<dbReference type="NCBIfam" id="TIGR00089">
    <property type="entry name" value="MiaB/RimO family radical SAM methylthiotransferase"/>
    <property type="match status" value="1"/>
</dbReference>
<keyword evidence="6 8" id="KW-0408">Iron</keyword>
<dbReference type="InterPro" id="IPR005840">
    <property type="entry name" value="Ribosomal_uS12_MeSTrfase_RimO"/>
</dbReference>
<evidence type="ECO:0000313" key="12">
    <source>
        <dbReference type="EMBL" id="MBB5346919.1"/>
    </source>
</evidence>
<keyword evidence="12" id="KW-0689">Ribosomal protein</keyword>
<feature type="domain" description="TRAM" evidence="9">
    <location>
        <begin position="376"/>
        <end position="444"/>
    </location>
</feature>
<dbReference type="InterPro" id="IPR058240">
    <property type="entry name" value="rSAM_sf"/>
</dbReference>
<feature type="domain" description="MTTase N-terminal" evidence="10">
    <location>
        <begin position="3"/>
        <end position="119"/>
    </location>
</feature>
<dbReference type="Gene3D" id="2.40.50.140">
    <property type="entry name" value="Nucleic acid-binding proteins"/>
    <property type="match status" value="1"/>
</dbReference>
<dbReference type="PROSITE" id="PS51449">
    <property type="entry name" value="MTTASE_N"/>
    <property type="match status" value="1"/>
</dbReference>
<dbReference type="SFLD" id="SFLDS00029">
    <property type="entry name" value="Radical_SAM"/>
    <property type="match status" value="1"/>
</dbReference>
<dbReference type="SUPFAM" id="SSF102114">
    <property type="entry name" value="Radical SAM enzymes"/>
    <property type="match status" value="1"/>
</dbReference>
<dbReference type="InterPro" id="IPR007197">
    <property type="entry name" value="rSAM"/>
</dbReference>
<protein>
    <recommendedName>
        <fullName evidence="8">Ribosomal protein uS12 methylthiotransferase RimO</fullName>
        <shortName evidence="8">uS12 MTTase</shortName>
        <shortName evidence="8">uS12 methylthiotransferase</shortName>
        <ecNumber evidence="8">2.8.4.4</ecNumber>
    </recommendedName>
    <alternativeName>
        <fullName evidence="8">Ribosomal protein uS12 (aspartate-C(3))-methylthiotransferase</fullName>
    </alternativeName>
    <alternativeName>
        <fullName evidence="8">Ribosome maturation factor RimO</fullName>
    </alternativeName>
</protein>
<dbReference type="AlphaFoldDB" id="A0A840UZN5"/>
<dbReference type="Pfam" id="PF18693">
    <property type="entry name" value="TRAM_2"/>
    <property type="match status" value="1"/>
</dbReference>
<feature type="binding site" evidence="8">
    <location>
        <position position="164"/>
    </location>
    <ligand>
        <name>[4Fe-4S] cluster</name>
        <dbReference type="ChEBI" id="CHEBI:49883"/>
        <label>2</label>
        <note>4Fe-4S-S-AdoMet</note>
    </ligand>
</feature>
<dbReference type="PANTHER" id="PTHR43837:SF1">
    <property type="entry name" value="RIBOSOMAL PROTEIN US12 METHYLTHIOTRANSFERASE RIMO"/>
    <property type="match status" value="1"/>
</dbReference>
<dbReference type="Gene3D" id="3.40.50.12160">
    <property type="entry name" value="Methylthiotransferase, N-terminal domain"/>
    <property type="match status" value="1"/>
</dbReference>
<dbReference type="SFLD" id="SFLDG01082">
    <property type="entry name" value="B12-binding_domain_containing"/>
    <property type="match status" value="1"/>
</dbReference>
<organism evidence="12 13">
    <name type="scientific">Desulfoprunum benzoelyticum</name>
    <dbReference type="NCBI Taxonomy" id="1506996"/>
    <lineage>
        <taxon>Bacteria</taxon>
        <taxon>Pseudomonadati</taxon>
        <taxon>Thermodesulfobacteriota</taxon>
        <taxon>Desulfobulbia</taxon>
        <taxon>Desulfobulbales</taxon>
        <taxon>Desulfobulbaceae</taxon>
        <taxon>Desulfoprunum</taxon>
    </lineage>
</organism>
<comment type="catalytic activity">
    <reaction evidence="8">
        <text>L-aspartate(89)-[ribosomal protein uS12]-hydrogen + (sulfur carrier)-SH + AH2 + 2 S-adenosyl-L-methionine = 3-methylsulfanyl-L-aspartate(89)-[ribosomal protein uS12]-hydrogen + (sulfur carrier)-H + 5'-deoxyadenosine + L-methionine + A + S-adenosyl-L-homocysteine + 2 H(+)</text>
        <dbReference type="Rhea" id="RHEA:37087"/>
        <dbReference type="Rhea" id="RHEA-COMP:10460"/>
        <dbReference type="Rhea" id="RHEA-COMP:10461"/>
        <dbReference type="Rhea" id="RHEA-COMP:14737"/>
        <dbReference type="Rhea" id="RHEA-COMP:14739"/>
        <dbReference type="ChEBI" id="CHEBI:13193"/>
        <dbReference type="ChEBI" id="CHEBI:15378"/>
        <dbReference type="ChEBI" id="CHEBI:17319"/>
        <dbReference type="ChEBI" id="CHEBI:17499"/>
        <dbReference type="ChEBI" id="CHEBI:29917"/>
        <dbReference type="ChEBI" id="CHEBI:29961"/>
        <dbReference type="ChEBI" id="CHEBI:57844"/>
        <dbReference type="ChEBI" id="CHEBI:57856"/>
        <dbReference type="ChEBI" id="CHEBI:59789"/>
        <dbReference type="ChEBI" id="CHEBI:64428"/>
        <dbReference type="ChEBI" id="CHEBI:73599"/>
        <dbReference type="EC" id="2.8.4.4"/>
    </reaction>
</comment>
<dbReference type="InterPro" id="IPR023404">
    <property type="entry name" value="rSAM_horseshoe"/>
</dbReference>
<feature type="binding site" evidence="8">
    <location>
        <position position="157"/>
    </location>
    <ligand>
        <name>[4Fe-4S] cluster</name>
        <dbReference type="ChEBI" id="CHEBI:49883"/>
        <label>2</label>
        <note>4Fe-4S-S-AdoMet</note>
    </ligand>
</feature>
<keyword evidence="5 8" id="KW-0479">Metal-binding</keyword>
<dbReference type="Gene3D" id="3.80.30.20">
    <property type="entry name" value="tm_1862 like domain"/>
    <property type="match status" value="1"/>
</dbReference>
<keyword evidence="4 8" id="KW-0949">S-adenosyl-L-methionine</keyword>
<keyword evidence="13" id="KW-1185">Reference proteome</keyword>
<dbReference type="GO" id="GO:0103039">
    <property type="term" value="F:protein methylthiotransferase activity"/>
    <property type="evidence" value="ECO:0007669"/>
    <property type="project" value="UniProtKB-EC"/>
</dbReference>
<dbReference type="Pfam" id="PF00919">
    <property type="entry name" value="UPF0004"/>
    <property type="match status" value="1"/>
</dbReference>
<dbReference type="CDD" id="cd01335">
    <property type="entry name" value="Radical_SAM"/>
    <property type="match status" value="1"/>
</dbReference>
<feature type="binding site" evidence="8">
    <location>
        <position position="12"/>
    </location>
    <ligand>
        <name>[4Fe-4S] cluster</name>
        <dbReference type="ChEBI" id="CHEBI:49883"/>
        <label>1</label>
    </ligand>
</feature>
<comment type="cofactor">
    <cofactor evidence="8">
        <name>[4Fe-4S] cluster</name>
        <dbReference type="ChEBI" id="CHEBI:49883"/>
    </cofactor>
    <text evidence="8">Binds 2 [4Fe-4S] clusters. One cluster is coordinated with 3 cysteines and an exchangeable S-adenosyl-L-methionine.</text>
</comment>
<dbReference type="GO" id="GO:0006400">
    <property type="term" value="P:tRNA modification"/>
    <property type="evidence" value="ECO:0007669"/>
    <property type="project" value="InterPro"/>
</dbReference>
<feature type="domain" description="Radical SAM core" evidence="11">
    <location>
        <begin position="143"/>
        <end position="373"/>
    </location>
</feature>
<dbReference type="InterPro" id="IPR002792">
    <property type="entry name" value="TRAM_dom"/>
</dbReference>
<dbReference type="GO" id="GO:0005840">
    <property type="term" value="C:ribosome"/>
    <property type="evidence" value="ECO:0007669"/>
    <property type="project" value="UniProtKB-KW"/>
</dbReference>
<evidence type="ECO:0000256" key="1">
    <source>
        <dbReference type="ARBA" id="ARBA00022485"/>
    </source>
</evidence>
<keyword evidence="7 8" id="KW-0411">Iron-sulfur</keyword>
<gene>
    <name evidence="8" type="primary">rimO</name>
    <name evidence="12" type="ORF">HNQ81_000629</name>
</gene>
<evidence type="ECO:0000259" key="9">
    <source>
        <dbReference type="PROSITE" id="PS50926"/>
    </source>
</evidence>
<evidence type="ECO:0000256" key="3">
    <source>
        <dbReference type="ARBA" id="ARBA00022679"/>
    </source>
</evidence>
<dbReference type="HAMAP" id="MF_01865">
    <property type="entry name" value="MTTase_RimO"/>
    <property type="match status" value="1"/>
</dbReference>
<evidence type="ECO:0000259" key="10">
    <source>
        <dbReference type="PROSITE" id="PS51449"/>
    </source>
</evidence>
<evidence type="ECO:0000256" key="4">
    <source>
        <dbReference type="ARBA" id="ARBA00022691"/>
    </source>
</evidence>
<dbReference type="InterPro" id="IPR005839">
    <property type="entry name" value="Methylthiotransferase"/>
</dbReference>
<reference evidence="12 13" key="1">
    <citation type="submission" date="2020-08" db="EMBL/GenBank/DDBJ databases">
        <title>Genomic Encyclopedia of Type Strains, Phase IV (KMG-IV): sequencing the most valuable type-strain genomes for metagenomic binning, comparative biology and taxonomic classification.</title>
        <authorList>
            <person name="Goeker M."/>
        </authorList>
    </citation>
    <scope>NUCLEOTIDE SEQUENCE [LARGE SCALE GENOMIC DNA]</scope>
    <source>
        <strain evidence="12 13">DSM 28570</strain>
    </source>
</reference>
<dbReference type="EC" id="2.8.4.4" evidence="8"/>
<dbReference type="EMBL" id="JACHEO010000002">
    <property type="protein sequence ID" value="MBB5346919.1"/>
    <property type="molecule type" value="Genomic_DNA"/>
</dbReference>
<dbReference type="InterPro" id="IPR012340">
    <property type="entry name" value="NA-bd_OB-fold"/>
</dbReference>
<dbReference type="FunFam" id="3.80.30.20:FF:000001">
    <property type="entry name" value="tRNA-2-methylthio-N(6)-dimethylallyladenosine synthase 2"/>
    <property type="match status" value="1"/>
</dbReference>
<feature type="binding site" evidence="8">
    <location>
        <position position="161"/>
    </location>
    <ligand>
        <name>[4Fe-4S] cluster</name>
        <dbReference type="ChEBI" id="CHEBI:49883"/>
        <label>2</label>
        <note>4Fe-4S-S-AdoMet</note>
    </ligand>
</feature>
<dbReference type="Pfam" id="PF04055">
    <property type="entry name" value="Radical_SAM"/>
    <property type="match status" value="1"/>
</dbReference>
<dbReference type="GO" id="GO:0051539">
    <property type="term" value="F:4 iron, 4 sulfur cluster binding"/>
    <property type="evidence" value="ECO:0007669"/>
    <property type="project" value="UniProtKB-UniRule"/>
</dbReference>
<keyword evidence="1 8" id="KW-0004">4Fe-4S</keyword>
<comment type="caution">
    <text evidence="12">The sequence shown here is derived from an EMBL/GenBank/DDBJ whole genome shotgun (WGS) entry which is preliminary data.</text>
</comment>
<dbReference type="InterPro" id="IPR013848">
    <property type="entry name" value="Methylthiotransferase_N"/>
</dbReference>
<keyword evidence="3 8" id="KW-0808">Transferase</keyword>
<evidence type="ECO:0000256" key="2">
    <source>
        <dbReference type="ARBA" id="ARBA00022490"/>
    </source>
</evidence>
<dbReference type="InterPro" id="IPR006638">
    <property type="entry name" value="Elp3/MiaA/NifB-like_rSAM"/>
</dbReference>
<keyword evidence="12" id="KW-0687">Ribonucleoprotein</keyword>
<evidence type="ECO:0000256" key="6">
    <source>
        <dbReference type="ARBA" id="ARBA00023004"/>
    </source>
</evidence>
<evidence type="ECO:0000313" key="13">
    <source>
        <dbReference type="Proteomes" id="UP000539642"/>
    </source>
</evidence>
<evidence type="ECO:0000256" key="5">
    <source>
        <dbReference type="ARBA" id="ARBA00022723"/>
    </source>
</evidence>
<dbReference type="NCBIfam" id="TIGR01125">
    <property type="entry name" value="30S ribosomal protein S12 methylthiotransferase RimO"/>
    <property type="match status" value="1"/>
</dbReference>
<dbReference type="InterPro" id="IPR020612">
    <property type="entry name" value="Methylthiotransferase_CS"/>
</dbReference>
<dbReference type="GO" id="GO:0046872">
    <property type="term" value="F:metal ion binding"/>
    <property type="evidence" value="ECO:0007669"/>
    <property type="project" value="UniProtKB-KW"/>
</dbReference>
<comment type="function">
    <text evidence="8">Catalyzes the methylthiolation of an aspartic acid residue of ribosomal protein uS12.</text>
</comment>
<dbReference type="PROSITE" id="PS01278">
    <property type="entry name" value="MTTASE_RADICAL"/>
    <property type="match status" value="1"/>
</dbReference>
<dbReference type="GO" id="GO:0005829">
    <property type="term" value="C:cytosol"/>
    <property type="evidence" value="ECO:0007669"/>
    <property type="project" value="TreeGrafter"/>
</dbReference>